<sequence>MATNDFVLGIDIGGTNTKVGLVDKNAKIHARFDLPTASEKPASDLFERIFKKLDEHCKQYELTPHILGVGIGAPNGNYFTGLIEKPPNLKWNRVNLVALAQEHLNVPAALTNDANAAALGEMLFGVAKGMKNFIEITLGTGLGSGIIVNGQLVYGHDGYAGEMGHVIVEKDGRLCGCGRRGCLETYVSATGLKRTVFELLASENSSSLLHDIPFNDLTSKMVYDAALKGDPIALKSFDFTGQILGRALADAVAYLSPQAIVLFGGLAAAGDFIFIPTKKYMEDNLLPIYRNKVKIIPSGLPESDAAILGAAALIWNELD</sequence>
<dbReference type="RefSeq" id="WP_006930884.1">
    <property type="nucleotide sequence ID" value="NZ_CM001402.1"/>
</dbReference>
<keyword evidence="4" id="KW-1185">Reference proteome</keyword>
<organism evidence="3 4">
    <name type="scientific">Caldithrix abyssi DSM 13497</name>
    <dbReference type="NCBI Taxonomy" id="880073"/>
    <lineage>
        <taxon>Bacteria</taxon>
        <taxon>Pseudomonadati</taxon>
        <taxon>Calditrichota</taxon>
        <taxon>Calditrichia</taxon>
        <taxon>Calditrichales</taxon>
        <taxon>Calditrichaceae</taxon>
        <taxon>Caldithrix</taxon>
    </lineage>
</organism>
<dbReference type="SUPFAM" id="SSF53067">
    <property type="entry name" value="Actin-like ATPase domain"/>
    <property type="match status" value="1"/>
</dbReference>
<proteinExistence type="inferred from homology"/>
<dbReference type="eggNOG" id="COG1940">
    <property type="taxonomic scope" value="Bacteria"/>
</dbReference>
<gene>
    <name evidence="2" type="ORF">Cabys_2666</name>
    <name evidence="3" type="ORF">Calab_3713</name>
</gene>
<evidence type="ECO:0000313" key="3">
    <source>
        <dbReference type="EMBL" id="EHO43310.1"/>
    </source>
</evidence>
<name>H1XPD9_CALAY</name>
<evidence type="ECO:0000313" key="5">
    <source>
        <dbReference type="Proteomes" id="UP000183868"/>
    </source>
</evidence>
<dbReference type="InterPro" id="IPR000600">
    <property type="entry name" value="ROK"/>
</dbReference>
<dbReference type="PANTHER" id="PTHR18964">
    <property type="entry name" value="ROK (REPRESSOR, ORF, KINASE) FAMILY"/>
    <property type="match status" value="1"/>
</dbReference>
<evidence type="ECO:0000313" key="4">
    <source>
        <dbReference type="Proteomes" id="UP000004671"/>
    </source>
</evidence>
<evidence type="ECO:0000313" key="2">
    <source>
        <dbReference type="EMBL" id="APF19414.1"/>
    </source>
</evidence>
<keyword evidence="2" id="KW-0808">Transferase</keyword>
<dbReference type="PANTHER" id="PTHR18964:SF149">
    <property type="entry name" value="BIFUNCTIONAL UDP-N-ACETYLGLUCOSAMINE 2-EPIMERASE_N-ACETYLMANNOSAMINE KINASE"/>
    <property type="match status" value="1"/>
</dbReference>
<evidence type="ECO:0000256" key="1">
    <source>
        <dbReference type="ARBA" id="ARBA00006479"/>
    </source>
</evidence>
<dbReference type="HOGENOM" id="CLU_036604_0_1_0"/>
<dbReference type="Pfam" id="PF00480">
    <property type="entry name" value="ROK"/>
    <property type="match status" value="1"/>
</dbReference>
<dbReference type="OrthoDB" id="9796533at2"/>
<dbReference type="InterPro" id="IPR049874">
    <property type="entry name" value="ROK_cs"/>
</dbReference>
<dbReference type="PaxDb" id="880073-Calab_3713"/>
<keyword evidence="2" id="KW-0418">Kinase</keyword>
<dbReference type="InterPro" id="IPR043129">
    <property type="entry name" value="ATPase_NBD"/>
</dbReference>
<dbReference type="Proteomes" id="UP000004671">
    <property type="component" value="Chromosome"/>
</dbReference>
<dbReference type="GO" id="GO:0016301">
    <property type="term" value="F:kinase activity"/>
    <property type="evidence" value="ECO:0007669"/>
    <property type="project" value="UniProtKB-KW"/>
</dbReference>
<dbReference type="Proteomes" id="UP000183868">
    <property type="component" value="Chromosome"/>
</dbReference>
<comment type="similarity">
    <text evidence="1">Belongs to the ROK (NagC/XylR) family.</text>
</comment>
<dbReference type="EMBL" id="CP018099">
    <property type="protein sequence ID" value="APF19414.1"/>
    <property type="molecule type" value="Genomic_DNA"/>
</dbReference>
<dbReference type="KEGG" id="caby:Cabys_2666"/>
<dbReference type="PROSITE" id="PS01125">
    <property type="entry name" value="ROK"/>
    <property type="match status" value="1"/>
</dbReference>
<dbReference type="InParanoid" id="H1XPD9"/>
<dbReference type="STRING" id="880073.Cabys_2666"/>
<reference evidence="3 4" key="1">
    <citation type="submission" date="2011-09" db="EMBL/GenBank/DDBJ databases">
        <title>The permanent draft genome of Caldithrix abyssi DSM 13497.</title>
        <authorList>
            <consortium name="US DOE Joint Genome Institute (JGI-PGF)"/>
            <person name="Lucas S."/>
            <person name="Han J."/>
            <person name="Lapidus A."/>
            <person name="Bruce D."/>
            <person name="Goodwin L."/>
            <person name="Pitluck S."/>
            <person name="Peters L."/>
            <person name="Kyrpides N."/>
            <person name="Mavromatis K."/>
            <person name="Ivanova N."/>
            <person name="Mikhailova N."/>
            <person name="Chertkov O."/>
            <person name="Detter J.C."/>
            <person name="Tapia R."/>
            <person name="Han C."/>
            <person name="Land M."/>
            <person name="Hauser L."/>
            <person name="Markowitz V."/>
            <person name="Cheng J.-F."/>
            <person name="Hugenholtz P."/>
            <person name="Woyke T."/>
            <person name="Wu D."/>
            <person name="Spring S."/>
            <person name="Brambilla E."/>
            <person name="Klenk H.-P."/>
            <person name="Eisen J.A."/>
        </authorList>
    </citation>
    <scope>NUCLEOTIDE SEQUENCE [LARGE SCALE GENOMIC DNA]</scope>
    <source>
        <strain evidence="3 4">DSM 13497</strain>
    </source>
</reference>
<dbReference type="Gene3D" id="3.30.420.40">
    <property type="match status" value="2"/>
</dbReference>
<dbReference type="AlphaFoldDB" id="H1XPD9"/>
<dbReference type="EMBL" id="CM001402">
    <property type="protein sequence ID" value="EHO43310.1"/>
    <property type="molecule type" value="Genomic_DNA"/>
</dbReference>
<reference evidence="2 5" key="2">
    <citation type="submission" date="2016-11" db="EMBL/GenBank/DDBJ databases">
        <title>Genomic analysis of Caldithrix abyssi and proposal of a novel bacterial phylum Caldithrichaeota.</title>
        <authorList>
            <person name="Kublanov I."/>
            <person name="Sigalova O."/>
            <person name="Gavrilov S."/>
            <person name="Lebedinsky A."/>
            <person name="Ivanova N."/>
            <person name="Daum C."/>
            <person name="Reddy T."/>
            <person name="Klenk H.P."/>
            <person name="Goker M."/>
            <person name="Reva O."/>
            <person name="Miroshnichenko M."/>
            <person name="Kyprides N."/>
            <person name="Woyke T."/>
            <person name="Gelfand M."/>
        </authorList>
    </citation>
    <scope>NUCLEOTIDE SEQUENCE [LARGE SCALE GENOMIC DNA]</scope>
    <source>
        <strain evidence="2 5">LF13</strain>
    </source>
</reference>
<protein>
    <submittedName>
        <fullName evidence="2">Glucokinase</fullName>
    </submittedName>
    <submittedName>
        <fullName evidence="3">ROK family protein</fullName>
    </submittedName>
</protein>
<accession>H1XPD9</accession>